<evidence type="ECO:0000256" key="3">
    <source>
        <dbReference type="ARBA" id="ARBA00022777"/>
    </source>
</evidence>
<dbReference type="Proteomes" id="UP001428290">
    <property type="component" value="Unassembled WGS sequence"/>
</dbReference>
<proteinExistence type="predicted"/>
<dbReference type="RefSeq" id="WP_345720301.1">
    <property type="nucleotide sequence ID" value="NZ_BAABRU010000002.1"/>
</dbReference>
<name>A0ABP9WTX3_9CHLR</name>
<evidence type="ECO:0000313" key="9">
    <source>
        <dbReference type="Proteomes" id="UP001428290"/>
    </source>
</evidence>
<dbReference type="InterPro" id="IPR000719">
    <property type="entry name" value="Prot_kinase_dom"/>
</dbReference>
<dbReference type="SUPFAM" id="SSF56112">
    <property type="entry name" value="Protein kinase-like (PK-like)"/>
    <property type="match status" value="1"/>
</dbReference>
<dbReference type="PANTHER" id="PTHR43289:SF34">
    <property type="entry name" value="SERINE_THREONINE-PROTEIN KINASE YBDM-RELATED"/>
    <property type="match status" value="1"/>
</dbReference>
<keyword evidence="2 5" id="KW-0547">Nucleotide-binding</keyword>
<feature type="region of interest" description="Disordered" evidence="6">
    <location>
        <begin position="301"/>
        <end position="340"/>
    </location>
</feature>
<feature type="compositionally biased region" description="Low complexity" evidence="6">
    <location>
        <begin position="442"/>
        <end position="471"/>
    </location>
</feature>
<evidence type="ECO:0000256" key="5">
    <source>
        <dbReference type="PROSITE-ProRule" id="PRU10141"/>
    </source>
</evidence>
<evidence type="ECO:0000256" key="4">
    <source>
        <dbReference type="ARBA" id="ARBA00022840"/>
    </source>
</evidence>
<sequence length="590" mass="63102">MFPNGMILHDTYEIRERIGHGGGGAVYAAYDIKLRKMVALKHLHLEGEHAIKAFGHEASLLANLHHPSLPKVYLHFTTNDSQFLVMDLIDGSDLSTILERQGGPLPVEHVLAWADQLLSVLTYLHTFYRQPIIHRDIKPANIKITSRGELKLLDFGLAKAEIFTNMRSAMHSVHGYTLTYAPPEQINQAGTDPRSDLYSLGATLYHLLTGRTPADGDGKTADALARTLAMAKRKPDPIIAPQSFNPSIPDHVNQAIMRSLEIDADERFASAEEFRLALAQPYAPVNNAQTKILPATISSRAITGPAKQPTSREVSQPSPSIIKPNSSYPAQASAEAMPKSQPMPNYKRFWPLLLIVLLGGAGGGWWLNRDGQLTIASDRITATLMAQPSQSAPTNTALAVVAEPTFTLSAATSEPTTVADDQATATSEPTLASTATSGSAQPTNANLPATARPAATNRPATARPAATNRPVPTNPPEVQPTNPPVAQPTNPPVAQPTNPPVDQPTNPSVVVDTDGDTIPDDRDACPREPGDPSRNGCPKPKEQPTNLPQPTTPPPPLPSNTPVPPPSNTPVPLPTDTPVPLPTAPPVPRP</sequence>
<keyword evidence="1" id="KW-0808">Transferase</keyword>
<accession>A0ABP9WTX3</accession>
<feature type="binding site" evidence="5">
    <location>
        <position position="41"/>
    </location>
    <ligand>
        <name>ATP</name>
        <dbReference type="ChEBI" id="CHEBI:30616"/>
    </ligand>
</feature>
<evidence type="ECO:0000256" key="2">
    <source>
        <dbReference type="ARBA" id="ARBA00022741"/>
    </source>
</evidence>
<dbReference type="GO" id="GO:0016301">
    <property type="term" value="F:kinase activity"/>
    <property type="evidence" value="ECO:0007669"/>
    <property type="project" value="UniProtKB-KW"/>
</dbReference>
<keyword evidence="9" id="KW-1185">Reference proteome</keyword>
<feature type="region of interest" description="Disordered" evidence="6">
    <location>
        <begin position="411"/>
        <end position="590"/>
    </location>
</feature>
<dbReference type="InterPro" id="IPR011009">
    <property type="entry name" value="Kinase-like_dom_sf"/>
</dbReference>
<dbReference type="PROSITE" id="PS00107">
    <property type="entry name" value="PROTEIN_KINASE_ATP"/>
    <property type="match status" value="1"/>
</dbReference>
<gene>
    <name evidence="8" type="primary">pknD_3</name>
    <name evidence="8" type="ORF">Hgul01_00431</name>
</gene>
<dbReference type="PANTHER" id="PTHR43289">
    <property type="entry name" value="MITOGEN-ACTIVATED PROTEIN KINASE KINASE KINASE 20-RELATED"/>
    <property type="match status" value="1"/>
</dbReference>
<dbReference type="InterPro" id="IPR017441">
    <property type="entry name" value="Protein_kinase_ATP_BS"/>
</dbReference>
<feature type="compositionally biased region" description="Pro residues" evidence="6">
    <location>
        <begin position="550"/>
        <end position="590"/>
    </location>
</feature>
<dbReference type="Gene3D" id="1.10.510.10">
    <property type="entry name" value="Transferase(Phosphotransferase) domain 1"/>
    <property type="match status" value="1"/>
</dbReference>
<evidence type="ECO:0000256" key="1">
    <source>
        <dbReference type="ARBA" id="ARBA00022679"/>
    </source>
</evidence>
<feature type="compositionally biased region" description="Polar residues" evidence="6">
    <location>
        <begin position="308"/>
        <end position="330"/>
    </location>
</feature>
<protein>
    <submittedName>
        <fullName evidence="8">Serine/threonine-protein kinase PknD</fullName>
    </submittedName>
</protein>
<keyword evidence="4 5" id="KW-0067">ATP-binding</keyword>
<evidence type="ECO:0000256" key="6">
    <source>
        <dbReference type="SAM" id="MobiDB-lite"/>
    </source>
</evidence>
<feature type="compositionally biased region" description="Polar residues" evidence="6">
    <location>
        <begin position="423"/>
        <end position="441"/>
    </location>
</feature>
<feature type="domain" description="Protein kinase" evidence="7">
    <location>
        <begin position="12"/>
        <end position="283"/>
    </location>
</feature>
<organism evidence="8 9">
    <name type="scientific">Herpetosiphon gulosus</name>
    <dbReference type="NCBI Taxonomy" id="1973496"/>
    <lineage>
        <taxon>Bacteria</taxon>
        <taxon>Bacillati</taxon>
        <taxon>Chloroflexota</taxon>
        <taxon>Chloroflexia</taxon>
        <taxon>Herpetosiphonales</taxon>
        <taxon>Herpetosiphonaceae</taxon>
        <taxon>Herpetosiphon</taxon>
    </lineage>
</organism>
<keyword evidence="3 8" id="KW-0418">Kinase</keyword>
<dbReference type="SMART" id="SM00220">
    <property type="entry name" value="S_TKc"/>
    <property type="match status" value="1"/>
</dbReference>
<reference evidence="8 9" key="1">
    <citation type="submission" date="2024-02" db="EMBL/GenBank/DDBJ databases">
        <title>Herpetosiphon gulosus NBRC 112829.</title>
        <authorList>
            <person name="Ichikawa N."/>
            <person name="Katano-Makiyama Y."/>
            <person name="Hidaka K."/>
        </authorList>
    </citation>
    <scope>NUCLEOTIDE SEQUENCE [LARGE SCALE GENOMIC DNA]</scope>
    <source>
        <strain evidence="8 9">NBRC 112829</strain>
    </source>
</reference>
<comment type="caution">
    <text evidence="8">The sequence shown here is derived from an EMBL/GenBank/DDBJ whole genome shotgun (WGS) entry which is preliminary data.</text>
</comment>
<dbReference type="PROSITE" id="PS50011">
    <property type="entry name" value="PROTEIN_KINASE_DOM"/>
    <property type="match status" value="1"/>
</dbReference>
<dbReference type="Pfam" id="PF00069">
    <property type="entry name" value="Pkinase"/>
    <property type="match status" value="1"/>
</dbReference>
<evidence type="ECO:0000259" key="7">
    <source>
        <dbReference type="PROSITE" id="PS50011"/>
    </source>
</evidence>
<dbReference type="EMBL" id="BAABRU010000002">
    <property type="protein sequence ID" value="GAA5526655.1"/>
    <property type="molecule type" value="Genomic_DNA"/>
</dbReference>
<feature type="compositionally biased region" description="Pro residues" evidence="6">
    <location>
        <begin position="472"/>
        <end position="502"/>
    </location>
</feature>
<dbReference type="CDD" id="cd14014">
    <property type="entry name" value="STKc_PknB_like"/>
    <property type="match status" value="1"/>
</dbReference>
<feature type="compositionally biased region" description="Basic and acidic residues" evidence="6">
    <location>
        <begin position="519"/>
        <end position="531"/>
    </location>
</feature>
<evidence type="ECO:0000313" key="8">
    <source>
        <dbReference type="EMBL" id="GAA5526655.1"/>
    </source>
</evidence>
<dbReference type="Gene3D" id="3.30.200.20">
    <property type="entry name" value="Phosphorylase Kinase, domain 1"/>
    <property type="match status" value="1"/>
</dbReference>